<comment type="caution">
    <text evidence="1">The sequence shown here is derived from an EMBL/GenBank/DDBJ whole genome shotgun (WGS) entry which is preliminary data.</text>
</comment>
<proteinExistence type="predicted"/>
<sequence length="151" mass="16922">MIPHHRKELNRAISAIHAAEVGPTEIDLADAPLLAFWQVLLDSRGMSMLFGEVTDHPKLGKTTMTSSRLIAIDREAGWARTISRWYRLGRPFNDLEAELIQACHKAGHDVVSALFDFSPHTPLDADHLDRLLADYVALVRKISLEYPEAKA</sequence>
<protein>
    <submittedName>
        <fullName evidence="1">ATP-dependent Lon protease</fullName>
    </submittedName>
</protein>
<gene>
    <name evidence="1" type="ORF">QWZ10_16280</name>
</gene>
<dbReference type="GO" id="GO:0008233">
    <property type="term" value="F:peptidase activity"/>
    <property type="evidence" value="ECO:0007669"/>
    <property type="project" value="UniProtKB-KW"/>
</dbReference>
<keyword evidence="1" id="KW-0645">Protease</keyword>
<organism evidence="1 2">
    <name type="scientific">Paracoccus cavernae</name>
    <dbReference type="NCBI Taxonomy" id="1571207"/>
    <lineage>
        <taxon>Bacteria</taxon>
        <taxon>Pseudomonadati</taxon>
        <taxon>Pseudomonadota</taxon>
        <taxon>Alphaproteobacteria</taxon>
        <taxon>Rhodobacterales</taxon>
        <taxon>Paracoccaceae</taxon>
        <taxon>Paracoccus</taxon>
    </lineage>
</organism>
<evidence type="ECO:0000313" key="1">
    <source>
        <dbReference type="EMBL" id="MDN3712911.1"/>
    </source>
</evidence>
<accession>A0ABT8DAK7</accession>
<dbReference type="RefSeq" id="WP_377687468.1">
    <property type="nucleotide sequence ID" value="NZ_JBHMDZ010000045.1"/>
</dbReference>
<dbReference type="InterPro" id="IPR046574">
    <property type="entry name" value="DUF6634"/>
</dbReference>
<dbReference type="GO" id="GO:0006508">
    <property type="term" value="P:proteolysis"/>
    <property type="evidence" value="ECO:0007669"/>
    <property type="project" value="UniProtKB-KW"/>
</dbReference>
<dbReference type="Proteomes" id="UP001243846">
    <property type="component" value="Unassembled WGS sequence"/>
</dbReference>
<dbReference type="EMBL" id="JAUFRC010000001">
    <property type="protein sequence ID" value="MDN3712911.1"/>
    <property type="molecule type" value="Genomic_DNA"/>
</dbReference>
<evidence type="ECO:0000313" key="2">
    <source>
        <dbReference type="Proteomes" id="UP001243846"/>
    </source>
</evidence>
<name>A0ABT8DAK7_9RHOB</name>
<keyword evidence="1" id="KW-0378">Hydrolase</keyword>
<reference evidence="2" key="1">
    <citation type="journal article" date="2019" name="Int. J. Syst. Evol. Microbiol.">
        <title>The Global Catalogue of Microorganisms (GCM) 10K type strain sequencing project: providing services to taxonomists for standard genome sequencing and annotation.</title>
        <authorList>
            <consortium name="The Broad Institute Genomics Platform"/>
            <consortium name="The Broad Institute Genome Sequencing Center for Infectious Disease"/>
            <person name="Wu L."/>
            <person name="Ma J."/>
        </authorList>
    </citation>
    <scope>NUCLEOTIDE SEQUENCE [LARGE SCALE GENOMIC DNA]</scope>
    <source>
        <strain evidence="2">CECT 8482</strain>
    </source>
</reference>
<keyword evidence="2" id="KW-1185">Reference proteome</keyword>
<dbReference type="Pfam" id="PF20339">
    <property type="entry name" value="DUF6634"/>
    <property type="match status" value="1"/>
</dbReference>